<sequence>MFFSWYHGEVATNLLFKYGKFSTQLGKYPTSYGQMIWWRRLPNSLSSTSQWLDTNSWMVSFQLKPLDSDR</sequence>
<gene>
    <name evidence="1" type="ORF">EUGRSUZ_B03038</name>
</gene>
<dbReference type="EMBL" id="KK198754">
    <property type="protein sequence ID" value="KCW86350.1"/>
    <property type="molecule type" value="Genomic_DNA"/>
</dbReference>
<protein>
    <submittedName>
        <fullName evidence="1">Uncharacterized protein</fullName>
    </submittedName>
</protein>
<dbReference type="Gramene" id="KCW86350">
    <property type="protein sequence ID" value="KCW86350"/>
    <property type="gene ID" value="EUGRSUZ_B03038"/>
</dbReference>
<dbReference type="InParanoid" id="A0A059D807"/>
<organism evidence="1">
    <name type="scientific">Eucalyptus grandis</name>
    <name type="common">Flooded gum</name>
    <dbReference type="NCBI Taxonomy" id="71139"/>
    <lineage>
        <taxon>Eukaryota</taxon>
        <taxon>Viridiplantae</taxon>
        <taxon>Streptophyta</taxon>
        <taxon>Embryophyta</taxon>
        <taxon>Tracheophyta</taxon>
        <taxon>Spermatophyta</taxon>
        <taxon>Magnoliopsida</taxon>
        <taxon>eudicotyledons</taxon>
        <taxon>Gunneridae</taxon>
        <taxon>Pentapetalae</taxon>
        <taxon>rosids</taxon>
        <taxon>malvids</taxon>
        <taxon>Myrtales</taxon>
        <taxon>Myrtaceae</taxon>
        <taxon>Myrtoideae</taxon>
        <taxon>Eucalypteae</taxon>
        <taxon>Eucalyptus</taxon>
    </lineage>
</organism>
<reference evidence="1" key="1">
    <citation type="submission" date="2013-07" db="EMBL/GenBank/DDBJ databases">
        <title>The genome of Eucalyptus grandis.</title>
        <authorList>
            <person name="Schmutz J."/>
            <person name="Hayes R."/>
            <person name="Myburg A."/>
            <person name="Tuskan G."/>
            <person name="Grattapaglia D."/>
            <person name="Rokhsar D.S."/>
        </authorList>
    </citation>
    <scope>NUCLEOTIDE SEQUENCE</scope>
    <source>
        <tissue evidence="1">Leaf extractions</tissue>
    </source>
</reference>
<name>A0A059D807_EUCGR</name>
<dbReference type="AlphaFoldDB" id="A0A059D807"/>
<evidence type="ECO:0000313" key="1">
    <source>
        <dbReference type="EMBL" id="KCW86350.1"/>
    </source>
</evidence>
<accession>A0A059D807</accession>
<proteinExistence type="predicted"/>